<evidence type="ECO:0000313" key="4">
    <source>
        <dbReference type="WBParaSite" id="scf7180000419505.g3842"/>
    </source>
</evidence>
<protein>
    <submittedName>
        <fullName evidence="4">Uncharacterized protein</fullName>
    </submittedName>
</protein>
<reference evidence="4" key="1">
    <citation type="submission" date="2022-11" db="UniProtKB">
        <authorList>
            <consortium name="WormBaseParasite"/>
        </authorList>
    </citation>
    <scope>IDENTIFICATION</scope>
</reference>
<evidence type="ECO:0000313" key="3">
    <source>
        <dbReference type="Proteomes" id="UP000887560"/>
    </source>
</evidence>
<keyword evidence="2" id="KW-0812">Transmembrane</keyword>
<feature type="transmembrane region" description="Helical" evidence="2">
    <location>
        <begin position="236"/>
        <end position="258"/>
    </location>
</feature>
<dbReference type="WBParaSite" id="scf7180000419505.g3842">
    <property type="protein sequence ID" value="scf7180000419505.g3842"/>
    <property type="gene ID" value="scf7180000419505.g3842"/>
</dbReference>
<keyword evidence="3" id="KW-1185">Reference proteome</keyword>
<keyword evidence="2" id="KW-0472">Membrane</keyword>
<keyword evidence="2" id="KW-1133">Transmembrane helix</keyword>
<evidence type="ECO:0000256" key="1">
    <source>
        <dbReference type="SAM" id="MobiDB-lite"/>
    </source>
</evidence>
<organism evidence="3 4">
    <name type="scientific">Meloidogyne floridensis</name>
    <dbReference type="NCBI Taxonomy" id="298350"/>
    <lineage>
        <taxon>Eukaryota</taxon>
        <taxon>Metazoa</taxon>
        <taxon>Ecdysozoa</taxon>
        <taxon>Nematoda</taxon>
        <taxon>Chromadorea</taxon>
        <taxon>Rhabditida</taxon>
        <taxon>Tylenchina</taxon>
        <taxon>Tylenchomorpha</taxon>
        <taxon>Tylenchoidea</taxon>
        <taxon>Meloidogynidae</taxon>
        <taxon>Meloidogyninae</taxon>
        <taxon>Meloidogyne</taxon>
    </lineage>
</organism>
<evidence type="ECO:0000256" key="2">
    <source>
        <dbReference type="SAM" id="Phobius"/>
    </source>
</evidence>
<sequence>LICHVLALFVKTDEQEHLKSSILLPFCKAHFYHITGISPYPLQQYTKGLPASKEVASDTRQRDIIIKILGDYRKSLVEHTNKKYEEMIKLEMSIKTEGASSKQRFEQTNNKQQFERLLEYENKLSEVLGQAPLQFPQENASVDERGVDANVKEVNQGMNNNSIKRESASNVKTTTSQTENPQSNLPPENLQMESNTPPNRRAGRSFSDYWDQCRRSISTHYSRSKRSVSQVCTSSVFWSAATFIFSYVVACFVIFWIVSSVMDNLETTFNRRFDRFEENVKKIFNLQFRGINLTMEKLEFNLSKKFTKMERRMDRKFTNLGGKMYRKTTKMDTKIADLDTKLGNLEGRMNNMDTNIVNLNYVLWHITNVNITLWRHIDDVNSSLSSKIDAWYQQKQLAISPGHN</sequence>
<name>A0A915NK33_9BILA</name>
<dbReference type="AlphaFoldDB" id="A0A915NK33"/>
<feature type="compositionally biased region" description="Polar residues" evidence="1">
    <location>
        <begin position="156"/>
        <end position="198"/>
    </location>
</feature>
<proteinExistence type="predicted"/>
<feature type="region of interest" description="Disordered" evidence="1">
    <location>
        <begin position="156"/>
        <end position="205"/>
    </location>
</feature>
<accession>A0A915NK33</accession>
<dbReference type="Proteomes" id="UP000887560">
    <property type="component" value="Unplaced"/>
</dbReference>
<dbReference type="Gene3D" id="1.25.40.180">
    <property type="match status" value="1"/>
</dbReference>